<sequence length="85" mass="9911">MILIAVKMYRCERPSLNRIDENTFIYTWLKKAAKNNIFECALHDEIAWLRTQLRGHGIRSDVAKMVENIVVKLDFLLSVEEEGTT</sequence>
<accession>A0A427KM41</accession>
<reference evidence="1 2" key="1">
    <citation type="submission" date="2018-10" db="EMBL/GenBank/DDBJ databases">
        <title>Transmission dynamics of multidrug resistant bacteria on intensive care unit surfaces.</title>
        <authorList>
            <person name="D'Souza A.W."/>
            <person name="Potter R.F."/>
            <person name="Wallace M."/>
            <person name="Shupe A."/>
            <person name="Patel S."/>
            <person name="Sun S."/>
            <person name="Gul D."/>
            <person name="Kwon J.H."/>
            <person name="Andleeb S."/>
            <person name="Burnham C.-A.D."/>
            <person name="Dantas G."/>
        </authorList>
    </citation>
    <scope>NUCLEOTIDE SEQUENCE [LARGE SCALE GENOMIC DNA]</scope>
    <source>
        <strain evidence="1 2">EC_073</strain>
    </source>
</reference>
<evidence type="ECO:0000313" key="2">
    <source>
        <dbReference type="Proteomes" id="UP000275321"/>
    </source>
</evidence>
<protein>
    <submittedName>
        <fullName evidence="1">DUF2913 family protein</fullName>
    </submittedName>
</protein>
<organism evidence="1 2">
    <name type="scientific">Enterobacter cloacae</name>
    <dbReference type="NCBI Taxonomy" id="550"/>
    <lineage>
        <taxon>Bacteria</taxon>
        <taxon>Pseudomonadati</taxon>
        <taxon>Pseudomonadota</taxon>
        <taxon>Gammaproteobacteria</taxon>
        <taxon>Enterobacterales</taxon>
        <taxon>Enterobacteriaceae</taxon>
        <taxon>Enterobacter</taxon>
        <taxon>Enterobacter cloacae complex</taxon>
    </lineage>
</organism>
<gene>
    <name evidence="1" type="ORF">EGK68_10540</name>
</gene>
<proteinExistence type="predicted"/>
<dbReference type="AlphaFoldDB" id="A0A427KM41"/>
<dbReference type="Proteomes" id="UP000275321">
    <property type="component" value="Unassembled WGS sequence"/>
</dbReference>
<dbReference type="EMBL" id="RHWT01000011">
    <property type="protein sequence ID" value="RSB31008.1"/>
    <property type="molecule type" value="Genomic_DNA"/>
</dbReference>
<comment type="caution">
    <text evidence="1">The sequence shown here is derived from an EMBL/GenBank/DDBJ whole genome shotgun (WGS) entry which is preliminary data.</text>
</comment>
<evidence type="ECO:0000313" key="1">
    <source>
        <dbReference type="EMBL" id="RSB31008.1"/>
    </source>
</evidence>
<name>A0A427KM41_ENTCL</name>